<dbReference type="InterPro" id="IPR001173">
    <property type="entry name" value="Glyco_trans_2-like"/>
</dbReference>
<dbReference type="GO" id="GO:0016740">
    <property type="term" value="F:transferase activity"/>
    <property type="evidence" value="ECO:0007669"/>
    <property type="project" value="UniProtKB-KW"/>
</dbReference>
<evidence type="ECO:0000259" key="1">
    <source>
        <dbReference type="Pfam" id="PF00535"/>
    </source>
</evidence>
<dbReference type="Gene3D" id="3.90.550.10">
    <property type="entry name" value="Spore Coat Polysaccharide Biosynthesis Protein SpsA, Chain A"/>
    <property type="match status" value="1"/>
</dbReference>
<dbReference type="Pfam" id="PF00535">
    <property type="entry name" value="Glycos_transf_2"/>
    <property type="match status" value="1"/>
</dbReference>
<dbReference type="CDD" id="cd04179">
    <property type="entry name" value="DPM_DPG-synthase_like"/>
    <property type="match status" value="1"/>
</dbReference>
<dbReference type="InterPro" id="IPR029044">
    <property type="entry name" value="Nucleotide-diphossugar_trans"/>
</dbReference>
<dbReference type="InterPro" id="IPR050256">
    <property type="entry name" value="Glycosyltransferase_2"/>
</dbReference>
<dbReference type="SUPFAM" id="SSF53448">
    <property type="entry name" value="Nucleotide-diphospho-sugar transferases"/>
    <property type="match status" value="1"/>
</dbReference>
<evidence type="ECO:0000313" key="2">
    <source>
        <dbReference type="EMBL" id="TLV01313.1"/>
    </source>
</evidence>
<dbReference type="AlphaFoldDB" id="A0A5R9KYF5"/>
<sequence length="254" mass="28832">MNSDLIAGVPGALPPELVVVIPVYNEQDAIQKVILEWIPALEKCCPNFLVLAIDDGSRDNSLVILRQLQTQFGQRLVIVSRPNRGHGQTCLEGYQRAGELGARFVLQIDSDWQCDPQYFAAFWQLRNETMVVSGIRKSRDDGWKRTVISKILRTMLLLAFRVDCPDANVPYRLMQTDIIQTAIRQIPSDFHLANVALAVLLRRNKSVTHAYIPIGFRERYGGEPSVKLPLFGRKAIELYRNIQQMLTNQKKSIS</sequence>
<dbReference type="EMBL" id="VCEJ01000004">
    <property type="protein sequence ID" value="TLV01313.1"/>
    <property type="molecule type" value="Genomic_DNA"/>
</dbReference>
<accession>A0A5R9KYF5</accession>
<comment type="caution">
    <text evidence="2">The sequence shown here is derived from an EMBL/GenBank/DDBJ whole genome shotgun (WGS) entry which is preliminary data.</text>
</comment>
<dbReference type="RefSeq" id="WP_138366684.1">
    <property type="nucleotide sequence ID" value="NZ_VCEJ01000004.1"/>
</dbReference>
<gene>
    <name evidence="2" type="ORF">FEN17_17920</name>
</gene>
<evidence type="ECO:0000313" key="3">
    <source>
        <dbReference type="Proteomes" id="UP000306402"/>
    </source>
</evidence>
<keyword evidence="3" id="KW-1185">Reference proteome</keyword>
<dbReference type="OrthoDB" id="9810303at2"/>
<organism evidence="2 3">
    <name type="scientific">Dyadobacter luticola</name>
    <dbReference type="NCBI Taxonomy" id="1979387"/>
    <lineage>
        <taxon>Bacteria</taxon>
        <taxon>Pseudomonadati</taxon>
        <taxon>Bacteroidota</taxon>
        <taxon>Cytophagia</taxon>
        <taxon>Cytophagales</taxon>
        <taxon>Spirosomataceae</taxon>
        <taxon>Dyadobacter</taxon>
    </lineage>
</organism>
<protein>
    <submittedName>
        <fullName evidence="2">Glycosyltransferase family 2 protein</fullName>
    </submittedName>
</protein>
<dbReference type="Proteomes" id="UP000306402">
    <property type="component" value="Unassembled WGS sequence"/>
</dbReference>
<keyword evidence="2" id="KW-0808">Transferase</keyword>
<name>A0A5R9KYF5_9BACT</name>
<feature type="domain" description="Glycosyltransferase 2-like" evidence="1">
    <location>
        <begin position="19"/>
        <end position="153"/>
    </location>
</feature>
<reference evidence="2 3" key="1">
    <citation type="submission" date="2019-05" db="EMBL/GenBank/DDBJ databases">
        <authorList>
            <person name="Qu J.-H."/>
        </authorList>
    </citation>
    <scope>NUCLEOTIDE SEQUENCE [LARGE SCALE GENOMIC DNA]</scope>
    <source>
        <strain evidence="2 3">T17</strain>
    </source>
</reference>
<proteinExistence type="predicted"/>
<dbReference type="PANTHER" id="PTHR48090">
    <property type="entry name" value="UNDECAPRENYL-PHOSPHATE 4-DEOXY-4-FORMAMIDO-L-ARABINOSE TRANSFERASE-RELATED"/>
    <property type="match status" value="1"/>
</dbReference>
<dbReference type="PANTHER" id="PTHR48090:SF7">
    <property type="entry name" value="RFBJ PROTEIN"/>
    <property type="match status" value="1"/>
</dbReference>